<evidence type="ECO:0000256" key="2">
    <source>
        <dbReference type="ARBA" id="ARBA00006896"/>
    </source>
</evidence>
<evidence type="ECO:0000256" key="5">
    <source>
        <dbReference type="ARBA" id="ARBA00023118"/>
    </source>
</evidence>
<dbReference type="EMBL" id="ACZL01000004">
    <property type="protein sequence ID" value="EHI56557.1"/>
    <property type="molecule type" value="Genomic_DNA"/>
</dbReference>
<keyword evidence="4" id="KW-0694">RNA-binding</keyword>
<dbReference type="AlphaFoldDB" id="G5GF96"/>
<dbReference type="InterPro" id="IPR010149">
    <property type="entry name" value="CRISPR-assoc_prot_Csm2_III-A"/>
</dbReference>
<dbReference type="GO" id="GO:0003723">
    <property type="term" value="F:RNA binding"/>
    <property type="evidence" value="ECO:0007669"/>
    <property type="project" value="UniProtKB-KW"/>
</dbReference>
<dbReference type="eggNOG" id="COG1421">
    <property type="taxonomic scope" value="Bacteria"/>
</dbReference>
<reference evidence="7 8" key="1">
    <citation type="submission" date="2011-08" db="EMBL/GenBank/DDBJ databases">
        <title>The Genome Sequence of Johnsonella ignava ATCC 51276.</title>
        <authorList>
            <consortium name="The Broad Institute Genome Sequencing Platform"/>
            <person name="Earl A."/>
            <person name="Ward D."/>
            <person name="Feldgarden M."/>
            <person name="Gevers D."/>
            <person name="Izard J."/>
            <person name="Blanton J.M."/>
            <person name="Baranova O.V."/>
            <person name="Dewhirst F.E."/>
            <person name="Young S.K."/>
            <person name="Zeng Q."/>
            <person name="Gargeya S."/>
            <person name="Fitzgerald M."/>
            <person name="Haas B."/>
            <person name="Abouelleil A."/>
            <person name="Alvarado L."/>
            <person name="Arachchi H.M."/>
            <person name="Berlin A."/>
            <person name="Brown A."/>
            <person name="Chapman S.B."/>
            <person name="Chen Z."/>
            <person name="Dunbar C."/>
            <person name="Freedman E."/>
            <person name="Gearin G."/>
            <person name="Gellesch M."/>
            <person name="Goldberg J."/>
            <person name="Griggs A."/>
            <person name="Gujja S."/>
            <person name="Heiman D."/>
            <person name="Howarth C."/>
            <person name="Larson L."/>
            <person name="Lui A."/>
            <person name="MacDonald P.J.P."/>
            <person name="Montmayeur A."/>
            <person name="Murphy C."/>
            <person name="Neiman D."/>
            <person name="Pearson M."/>
            <person name="Priest M."/>
            <person name="Roberts A."/>
            <person name="Saif S."/>
            <person name="Shea T."/>
            <person name="Shenoy N."/>
            <person name="Sisk P."/>
            <person name="Stolte C."/>
            <person name="Sykes S."/>
            <person name="Wortman J."/>
            <person name="Nusbaum C."/>
            <person name="Birren B."/>
        </authorList>
    </citation>
    <scope>NUCLEOTIDE SEQUENCE [LARGE SCALE GENOMIC DNA]</scope>
    <source>
        <strain evidence="7 8">ATCC 51276</strain>
    </source>
</reference>
<keyword evidence="5" id="KW-0051">Antiviral defense</keyword>
<proteinExistence type="inferred from homology"/>
<accession>G5GF96</accession>
<dbReference type="GO" id="GO:0051607">
    <property type="term" value="P:defense response to virus"/>
    <property type="evidence" value="ECO:0007669"/>
    <property type="project" value="UniProtKB-KW"/>
</dbReference>
<dbReference type="OrthoDB" id="1862673at2"/>
<evidence type="ECO:0000313" key="8">
    <source>
        <dbReference type="Proteomes" id="UP000003011"/>
    </source>
</evidence>
<keyword evidence="8" id="KW-1185">Reference proteome</keyword>
<evidence type="ECO:0000313" key="7">
    <source>
        <dbReference type="EMBL" id="EHI56557.1"/>
    </source>
</evidence>
<sequence>MVEKKTELTELNYVDEAYKVIKSLLEKDINGNYKTDKNGNYVMKLSTSKLRKLLGMISDIYNEALRNEGKSLEDKLCAKIQYMKMHFIYEAGREPEVKKLIKKADIINKIDSIGSDKKKFISFCHYMEALVAYKKFYAPDKG</sequence>
<gene>
    <name evidence="7" type="ORF">HMPREF9333_00234</name>
</gene>
<dbReference type="NCBIfam" id="TIGR01870">
    <property type="entry name" value="cas_TM1810_Csm2"/>
    <property type="match status" value="1"/>
</dbReference>
<comment type="caution">
    <text evidence="7">The sequence shown here is derived from an EMBL/GenBank/DDBJ whole genome shotgun (WGS) entry which is preliminary data.</text>
</comment>
<comment type="function">
    <text evidence="1">This subunit may be involved in monitoring complementarity of crRNA and target RNA.</text>
</comment>
<evidence type="ECO:0000256" key="1">
    <source>
        <dbReference type="ARBA" id="ARBA00003640"/>
    </source>
</evidence>
<dbReference type="CDD" id="cd09647">
    <property type="entry name" value="Csm2_III-A"/>
    <property type="match status" value="1"/>
</dbReference>
<dbReference type="Pfam" id="PF03750">
    <property type="entry name" value="Csm2_III-A"/>
    <property type="match status" value="1"/>
</dbReference>
<organism evidence="7 8">
    <name type="scientific">Johnsonella ignava ATCC 51276</name>
    <dbReference type="NCBI Taxonomy" id="679200"/>
    <lineage>
        <taxon>Bacteria</taxon>
        <taxon>Bacillati</taxon>
        <taxon>Bacillota</taxon>
        <taxon>Clostridia</taxon>
        <taxon>Lachnospirales</taxon>
        <taxon>Lachnospiraceae</taxon>
        <taxon>Johnsonella</taxon>
    </lineage>
</organism>
<dbReference type="PATRIC" id="fig|679200.3.peg.254"/>
<dbReference type="RefSeq" id="WP_005539211.1">
    <property type="nucleotide sequence ID" value="NZ_JH378829.1"/>
</dbReference>
<name>G5GF96_9FIRM</name>
<evidence type="ECO:0000256" key="3">
    <source>
        <dbReference type="ARBA" id="ARBA00016118"/>
    </source>
</evidence>
<evidence type="ECO:0000256" key="4">
    <source>
        <dbReference type="ARBA" id="ARBA00022884"/>
    </source>
</evidence>
<protein>
    <recommendedName>
        <fullName evidence="3">CRISPR system Cms protein Csm2</fullName>
    </recommendedName>
    <alternativeName>
        <fullName evidence="6">CRISPR type III A-associated protein Csm2</fullName>
    </alternativeName>
</protein>
<comment type="similarity">
    <text evidence="2">Belongs to the CRISPR-associated Csm2 family.</text>
</comment>
<dbReference type="HOGENOM" id="CLU_131491_1_0_9"/>
<dbReference type="Proteomes" id="UP000003011">
    <property type="component" value="Unassembled WGS sequence"/>
</dbReference>
<evidence type="ECO:0000256" key="6">
    <source>
        <dbReference type="ARBA" id="ARBA00031723"/>
    </source>
</evidence>
<dbReference type="STRING" id="679200.HMPREF9333_00234"/>